<evidence type="ECO:0000313" key="2">
    <source>
        <dbReference type="EMBL" id="VEJ45445.1"/>
    </source>
</evidence>
<accession>A0A3S4YGZ5</accession>
<dbReference type="EMBL" id="LR134529">
    <property type="protein sequence ID" value="VEJ45445.1"/>
    <property type="molecule type" value="Genomic_DNA"/>
</dbReference>
<feature type="domain" description="HTH Mu-type" evidence="1">
    <location>
        <begin position="3"/>
        <end position="74"/>
    </location>
</feature>
<sequence>MKEWFSIAELAEAALPGLAKSKSGFRSILSTKWRYQSELIRKVKGAFRPIVEVHISLLPEGARAALLVGFGVGVDAKQMQEEQKTSIWVRYERLSKAL</sequence>
<dbReference type="Proteomes" id="UP000274201">
    <property type="component" value="Chromosome"/>
</dbReference>
<proteinExistence type="predicted"/>
<name>A0A3S4YGZ5_BARVI</name>
<gene>
    <name evidence="2" type="ORF">NCTC12905_01099</name>
</gene>
<dbReference type="GO" id="GO:0003677">
    <property type="term" value="F:DNA binding"/>
    <property type="evidence" value="ECO:0007669"/>
    <property type="project" value="InterPro"/>
</dbReference>
<dbReference type="InterPro" id="IPR003314">
    <property type="entry name" value="Mu-type_HTH"/>
</dbReference>
<organism evidence="2 3">
    <name type="scientific">Bartonella vinsonii</name>
    <name type="common">Rochalimaea vinsonii</name>
    <dbReference type="NCBI Taxonomy" id="33047"/>
    <lineage>
        <taxon>Bacteria</taxon>
        <taxon>Pseudomonadati</taxon>
        <taxon>Pseudomonadota</taxon>
        <taxon>Alphaproteobacteria</taxon>
        <taxon>Hyphomicrobiales</taxon>
        <taxon>Bartonellaceae</taxon>
        <taxon>Bartonella</taxon>
    </lineage>
</organism>
<evidence type="ECO:0000313" key="3">
    <source>
        <dbReference type="Proteomes" id="UP000274201"/>
    </source>
</evidence>
<protein>
    <recommendedName>
        <fullName evidence="1">HTH Mu-type domain-containing protein</fullName>
    </recommendedName>
</protein>
<dbReference type="PROSITE" id="PS51702">
    <property type="entry name" value="HTH_MU"/>
    <property type="match status" value="1"/>
</dbReference>
<evidence type="ECO:0000259" key="1">
    <source>
        <dbReference type="PROSITE" id="PS51702"/>
    </source>
</evidence>
<dbReference type="AlphaFoldDB" id="A0A3S4YGZ5"/>
<reference evidence="2 3" key="1">
    <citation type="submission" date="2018-12" db="EMBL/GenBank/DDBJ databases">
        <authorList>
            <consortium name="Pathogen Informatics"/>
        </authorList>
    </citation>
    <scope>NUCLEOTIDE SEQUENCE [LARGE SCALE GENOMIC DNA]</scope>
    <source>
        <strain evidence="2 3">NCTC12905</strain>
    </source>
</reference>
<dbReference type="InterPro" id="IPR036388">
    <property type="entry name" value="WH-like_DNA-bd_sf"/>
</dbReference>
<dbReference type="Gene3D" id="1.10.10.10">
    <property type="entry name" value="Winged helix-like DNA-binding domain superfamily/Winged helix DNA-binding domain"/>
    <property type="match status" value="1"/>
</dbReference>